<reference evidence="6" key="1">
    <citation type="submission" date="2018-03" db="EMBL/GenBank/DDBJ databases">
        <authorList>
            <person name="Guldener U."/>
        </authorList>
    </citation>
    <scope>NUCLEOTIDE SEQUENCE</scope>
</reference>
<feature type="region of interest" description="Disordered" evidence="4">
    <location>
        <begin position="8"/>
        <end position="67"/>
    </location>
</feature>
<dbReference type="GO" id="GO:0003677">
    <property type="term" value="F:DNA binding"/>
    <property type="evidence" value="ECO:0007669"/>
    <property type="project" value="InterPro"/>
</dbReference>
<evidence type="ECO:0000256" key="3">
    <source>
        <dbReference type="ARBA" id="ARBA00023242"/>
    </source>
</evidence>
<keyword evidence="3" id="KW-0539">Nucleus</keyword>
<evidence type="ECO:0000313" key="6">
    <source>
        <dbReference type="EMBL" id="SPJ82273.1"/>
    </source>
</evidence>
<evidence type="ECO:0000256" key="4">
    <source>
        <dbReference type="SAM" id="MobiDB-lite"/>
    </source>
</evidence>
<keyword evidence="1" id="KW-0805">Transcription regulation</keyword>
<dbReference type="Proteomes" id="UP001187734">
    <property type="component" value="Unassembled WGS sequence"/>
</dbReference>
<comment type="caution">
    <text evidence="6">The sequence shown here is derived from an EMBL/GenBank/DDBJ whole genome shotgun (WGS) entry which is preliminary data.</text>
</comment>
<name>A0AAE8MHF7_9HYPO</name>
<sequence length="569" mass="65313">MQAAIDILGHKLDSQANHHADVEEDEPPQDETDTQLKTPILEYYRCRKKNPKTQNRPDSSDSELSSAVDDILPNRPTLLKILRYTAQFWPTWPLTTKNSPQATIPRGIPPHVSTDDDVGFPESIESALSFIDLSVRSVDFGVVSRCMVWLCLCYHQLPKDFTDAETNIPFCSEDQINRYLLRVETFYQVRSAPVCNLSFVEALAIRSELFLAMGRPSKAWHSTRAAIDSAILLRIHLQRRSNREREVWETLWQQDRRISLFLGLPYSVPEHLTRDFTMGRHKTLEERNLQKLAIISGHISERDMLGELTPYSATERLIEEMEELEVMIPSEWGTKSDFESASSFAKAFLHSTIKLSYFVTKQMVHLPFAQLPDEDERKKDNKIAGFAAAEGAIVTYQNMRSSQIIPSKNEFLDFQGFSAALILCSDLILETSSSRSFKEHQQRWKAVMDLTKTMGRTSEMLDCTVAKQATDVLENFEAACNGSSTFSEPYEVTIPYFGEMKIFPVAPGALHYVPQWLGSENDKLYIELATNVFEYRCSNECLTEPEMLEDWSADFQFDFTWYWTARYEI</sequence>
<feature type="compositionally biased region" description="Acidic residues" evidence="4">
    <location>
        <begin position="22"/>
        <end position="33"/>
    </location>
</feature>
<keyword evidence="7" id="KW-1185">Reference proteome</keyword>
<feature type="compositionally biased region" description="Basic and acidic residues" evidence="4">
    <location>
        <begin position="8"/>
        <end position="21"/>
    </location>
</feature>
<proteinExistence type="predicted"/>
<dbReference type="GO" id="GO:0008270">
    <property type="term" value="F:zinc ion binding"/>
    <property type="evidence" value="ECO:0007669"/>
    <property type="project" value="InterPro"/>
</dbReference>
<evidence type="ECO:0000259" key="5">
    <source>
        <dbReference type="SMART" id="SM00906"/>
    </source>
</evidence>
<evidence type="ECO:0000256" key="1">
    <source>
        <dbReference type="ARBA" id="ARBA00023015"/>
    </source>
</evidence>
<accession>A0AAE8MHF7</accession>
<gene>
    <name evidence="6" type="ORF">FTOL_09678</name>
</gene>
<dbReference type="InterPro" id="IPR007219">
    <property type="entry name" value="XnlR_reg_dom"/>
</dbReference>
<feature type="domain" description="Xylanolytic transcriptional activator regulatory" evidence="5">
    <location>
        <begin position="219"/>
        <end position="289"/>
    </location>
</feature>
<keyword evidence="2" id="KW-0804">Transcription</keyword>
<feature type="compositionally biased region" description="Polar residues" evidence="4">
    <location>
        <begin position="52"/>
        <end position="65"/>
    </location>
</feature>
<dbReference type="CDD" id="cd12148">
    <property type="entry name" value="fungal_TF_MHR"/>
    <property type="match status" value="1"/>
</dbReference>
<dbReference type="SMART" id="SM00906">
    <property type="entry name" value="Fungal_trans"/>
    <property type="match status" value="1"/>
</dbReference>
<dbReference type="EMBL" id="ONZP01000351">
    <property type="protein sequence ID" value="SPJ82273.1"/>
    <property type="molecule type" value="Genomic_DNA"/>
</dbReference>
<organism evidence="6 7">
    <name type="scientific">Fusarium torulosum</name>
    <dbReference type="NCBI Taxonomy" id="33205"/>
    <lineage>
        <taxon>Eukaryota</taxon>
        <taxon>Fungi</taxon>
        <taxon>Dikarya</taxon>
        <taxon>Ascomycota</taxon>
        <taxon>Pezizomycotina</taxon>
        <taxon>Sordariomycetes</taxon>
        <taxon>Hypocreomycetidae</taxon>
        <taxon>Hypocreales</taxon>
        <taxon>Nectriaceae</taxon>
        <taxon>Fusarium</taxon>
    </lineage>
</organism>
<dbReference type="PANTHER" id="PTHR47840">
    <property type="entry name" value="ZN(II)2CYS6 TRANSCRIPTION FACTOR (EUROFUNG)-RELATED"/>
    <property type="match status" value="1"/>
</dbReference>
<dbReference type="GO" id="GO:0006351">
    <property type="term" value="P:DNA-templated transcription"/>
    <property type="evidence" value="ECO:0007669"/>
    <property type="project" value="InterPro"/>
</dbReference>
<evidence type="ECO:0000256" key="2">
    <source>
        <dbReference type="ARBA" id="ARBA00023163"/>
    </source>
</evidence>
<dbReference type="AlphaFoldDB" id="A0AAE8MHF7"/>
<dbReference type="PANTHER" id="PTHR47840:SF1">
    <property type="entry name" value="ZN(II)2CYS6 TRANSCRIPTION FACTOR (EUROFUNG)"/>
    <property type="match status" value="1"/>
</dbReference>
<evidence type="ECO:0000313" key="7">
    <source>
        <dbReference type="Proteomes" id="UP001187734"/>
    </source>
</evidence>
<protein>
    <recommendedName>
        <fullName evidence="5">Xylanolytic transcriptional activator regulatory domain-containing protein</fullName>
    </recommendedName>
</protein>